<keyword evidence="2" id="KW-1185">Reference proteome</keyword>
<dbReference type="EMBL" id="SHLC01000001">
    <property type="protein sequence ID" value="RZU66103.1"/>
    <property type="molecule type" value="Genomic_DNA"/>
</dbReference>
<protein>
    <submittedName>
        <fullName evidence="1">Uncharacterized protein</fullName>
    </submittedName>
</protein>
<organism evidence="1 2">
    <name type="scientific">Microterricola gilva</name>
    <dbReference type="NCBI Taxonomy" id="393267"/>
    <lineage>
        <taxon>Bacteria</taxon>
        <taxon>Bacillati</taxon>
        <taxon>Actinomycetota</taxon>
        <taxon>Actinomycetes</taxon>
        <taxon>Micrococcales</taxon>
        <taxon>Microbacteriaceae</taxon>
        <taxon>Microterricola</taxon>
    </lineage>
</organism>
<gene>
    <name evidence="1" type="ORF">EV379_2449</name>
</gene>
<reference evidence="1 2" key="1">
    <citation type="submission" date="2019-02" db="EMBL/GenBank/DDBJ databases">
        <title>Sequencing the genomes of 1000 actinobacteria strains.</title>
        <authorList>
            <person name="Klenk H.-P."/>
        </authorList>
    </citation>
    <scope>NUCLEOTIDE SEQUENCE [LARGE SCALE GENOMIC DNA]</scope>
    <source>
        <strain evidence="1 2">DSM 18319</strain>
    </source>
</reference>
<comment type="caution">
    <text evidence="1">The sequence shown here is derived from an EMBL/GenBank/DDBJ whole genome shotgun (WGS) entry which is preliminary data.</text>
</comment>
<evidence type="ECO:0000313" key="1">
    <source>
        <dbReference type="EMBL" id="RZU66103.1"/>
    </source>
</evidence>
<proteinExistence type="predicted"/>
<name>A0A4Q8APS5_9MICO</name>
<dbReference type="Proteomes" id="UP000291483">
    <property type="component" value="Unassembled WGS sequence"/>
</dbReference>
<dbReference type="RefSeq" id="WP_165397360.1">
    <property type="nucleotide sequence ID" value="NZ_SHLC01000001.1"/>
</dbReference>
<accession>A0A4Q8APS5</accession>
<evidence type="ECO:0000313" key="2">
    <source>
        <dbReference type="Proteomes" id="UP000291483"/>
    </source>
</evidence>
<sequence length="49" mass="4891">MKAALTLGLYGLGLVAVFGLSYGVAGVVAESFAPPASVQHTETHDGAES</sequence>
<dbReference type="AlphaFoldDB" id="A0A4Q8APS5"/>